<dbReference type="Gene3D" id="3.40.50.11210">
    <property type="entry name" value="Rap/Ran-GAP"/>
    <property type="match status" value="1"/>
</dbReference>
<comment type="caution">
    <text evidence="3">The sequence shown here is derived from an EMBL/GenBank/DDBJ whole genome shotgun (WGS) entry which is preliminary data.</text>
</comment>
<keyword evidence="4" id="KW-1185">Reference proteome</keyword>
<dbReference type="PANTHER" id="PTHR15711:SF62">
    <property type="entry name" value="GTPASE-ACTIVATING RAP_RAN-GAP DOMAIN-LIKE PROTEIN 3"/>
    <property type="match status" value="1"/>
</dbReference>
<accession>A0ABD2PY80</accession>
<organism evidence="3 4">
    <name type="scientific">Cichlidogyrus casuarinus</name>
    <dbReference type="NCBI Taxonomy" id="1844966"/>
    <lineage>
        <taxon>Eukaryota</taxon>
        <taxon>Metazoa</taxon>
        <taxon>Spiralia</taxon>
        <taxon>Lophotrochozoa</taxon>
        <taxon>Platyhelminthes</taxon>
        <taxon>Monogenea</taxon>
        <taxon>Monopisthocotylea</taxon>
        <taxon>Dactylogyridea</taxon>
        <taxon>Ancyrocephalidae</taxon>
        <taxon>Cichlidogyrus</taxon>
    </lineage>
</organism>
<proteinExistence type="predicted"/>
<dbReference type="GO" id="GO:0005096">
    <property type="term" value="F:GTPase activator activity"/>
    <property type="evidence" value="ECO:0007669"/>
    <property type="project" value="UniProtKB-KW"/>
</dbReference>
<dbReference type="EMBL" id="JBJKFK010001883">
    <property type="protein sequence ID" value="KAL3312058.1"/>
    <property type="molecule type" value="Genomic_DNA"/>
</dbReference>
<feature type="domain" description="Rap-GAP" evidence="2">
    <location>
        <begin position="98"/>
        <end position="223"/>
    </location>
</feature>
<sequence length="223" mass="25414">MNDPENSNNAGHFRVEVANNCCSPTESDPYYLLGKNTDPSLEYYLDFSQEHCFSDHQDAPSSTILLENPERETRCAFDVCKIDKGPKEIFSQEAQKDALILEEQEGSVNFKFGVIYAKEGQQLDEQMYSNEHGSARFNDFVNLLGQRITLKGWTMFRGGLDINCMLLIKSSASNQAIHPVRVILNSFFILKKTLECYRLFAHPETHSDGAKKENQIIVKSRDF</sequence>
<evidence type="ECO:0000256" key="1">
    <source>
        <dbReference type="ARBA" id="ARBA00022468"/>
    </source>
</evidence>
<protein>
    <submittedName>
        <fullName evidence="3">GTPase-activating Rap/Ran-GAP domain-like protein 3</fullName>
    </submittedName>
</protein>
<evidence type="ECO:0000313" key="3">
    <source>
        <dbReference type="EMBL" id="KAL3312058.1"/>
    </source>
</evidence>
<dbReference type="PANTHER" id="PTHR15711">
    <property type="entry name" value="RAP GTPASE-ACTIVATING PROTEIN"/>
    <property type="match status" value="1"/>
</dbReference>
<dbReference type="Pfam" id="PF02145">
    <property type="entry name" value="Rap_GAP"/>
    <property type="match status" value="1"/>
</dbReference>
<evidence type="ECO:0000259" key="2">
    <source>
        <dbReference type="PROSITE" id="PS50085"/>
    </source>
</evidence>
<reference evidence="3 4" key="1">
    <citation type="submission" date="2024-11" db="EMBL/GenBank/DDBJ databases">
        <title>Adaptive evolution of stress response genes in parasites aligns with host niche diversity.</title>
        <authorList>
            <person name="Hahn C."/>
            <person name="Resl P."/>
        </authorList>
    </citation>
    <scope>NUCLEOTIDE SEQUENCE [LARGE SCALE GENOMIC DNA]</scope>
    <source>
        <strain evidence="3">EGGRZ-B1_66</strain>
        <tissue evidence="3">Body</tissue>
    </source>
</reference>
<dbReference type="InterPro" id="IPR050989">
    <property type="entry name" value="Rap1_Ran_GAP"/>
</dbReference>
<name>A0ABD2PY80_9PLAT</name>
<keyword evidence="1" id="KW-0343">GTPase activation</keyword>
<dbReference type="AlphaFoldDB" id="A0ABD2PY80"/>
<evidence type="ECO:0000313" key="4">
    <source>
        <dbReference type="Proteomes" id="UP001626550"/>
    </source>
</evidence>
<gene>
    <name evidence="3" type="primary">GARNL3_1</name>
    <name evidence="3" type="ORF">Ciccas_009354</name>
</gene>
<dbReference type="InterPro" id="IPR035974">
    <property type="entry name" value="Rap/Ran-GAP_sf"/>
</dbReference>
<dbReference type="SUPFAM" id="SSF111347">
    <property type="entry name" value="Rap/Ran-GAP"/>
    <property type="match status" value="1"/>
</dbReference>
<dbReference type="PROSITE" id="PS50085">
    <property type="entry name" value="RAPGAP"/>
    <property type="match status" value="1"/>
</dbReference>
<dbReference type="Proteomes" id="UP001626550">
    <property type="component" value="Unassembled WGS sequence"/>
</dbReference>
<dbReference type="InterPro" id="IPR000331">
    <property type="entry name" value="Rap/Ran_GAP_dom"/>
</dbReference>